<dbReference type="Proteomes" id="UP001235840">
    <property type="component" value="Unassembled WGS sequence"/>
</dbReference>
<keyword evidence="2" id="KW-1185">Reference proteome</keyword>
<proteinExistence type="predicted"/>
<gene>
    <name evidence="1" type="ORF">J2S11_000863</name>
</gene>
<sequence length="30" mass="3532">MCLSNDLPLRVIIAERLTSARFERIKQAMR</sequence>
<comment type="caution">
    <text evidence="1">The sequence shown here is derived from an EMBL/GenBank/DDBJ whole genome shotgun (WGS) entry which is preliminary data.</text>
</comment>
<evidence type="ECO:0000313" key="2">
    <source>
        <dbReference type="Proteomes" id="UP001235840"/>
    </source>
</evidence>
<reference evidence="1 2" key="1">
    <citation type="submission" date="2023-07" db="EMBL/GenBank/DDBJ databases">
        <title>Genomic Encyclopedia of Type Strains, Phase IV (KMG-IV): sequencing the most valuable type-strain genomes for metagenomic binning, comparative biology and taxonomic classification.</title>
        <authorList>
            <person name="Goeker M."/>
        </authorList>
    </citation>
    <scope>NUCLEOTIDE SEQUENCE [LARGE SCALE GENOMIC DNA]</scope>
    <source>
        <strain evidence="1 2">DSM 12751</strain>
    </source>
</reference>
<evidence type="ECO:0000313" key="1">
    <source>
        <dbReference type="EMBL" id="MDQ0164963.1"/>
    </source>
</evidence>
<dbReference type="EMBL" id="JAUSTY010000003">
    <property type="protein sequence ID" value="MDQ0164963.1"/>
    <property type="molecule type" value="Genomic_DNA"/>
</dbReference>
<accession>A0ABT9VVE2</accession>
<organism evidence="1 2">
    <name type="scientific">Caldalkalibacillus horti</name>
    <dbReference type="NCBI Taxonomy" id="77523"/>
    <lineage>
        <taxon>Bacteria</taxon>
        <taxon>Bacillati</taxon>
        <taxon>Bacillota</taxon>
        <taxon>Bacilli</taxon>
        <taxon>Bacillales</taxon>
        <taxon>Bacillaceae</taxon>
        <taxon>Caldalkalibacillus</taxon>
    </lineage>
</organism>
<protein>
    <submittedName>
        <fullName evidence="1">Uncharacterized protein</fullName>
    </submittedName>
</protein>
<name>A0ABT9VVE2_9BACI</name>